<dbReference type="PANTHER" id="PTHR39585:SF1">
    <property type="entry name" value="FAD ASSEMBLY FACTOR SDHE"/>
    <property type="match status" value="1"/>
</dbReference>
<comment type="subcellular location">
    <subcellularLocation>
        <location evidence="1">Cytoplasm</location>
    </subcellularLocation>
</comment>
<dbReference type="GO" id="GO:0006105">
    <property type="term" value="P:succinate metabolic process"/>
    <property type="evidence" value="ECO:0007669"/>
    <property type="project" value="TreeGrafter"/>
</dbReference>
<evidence type="ECO:0000256" key="4">
    <source>
        <dbReference type="ARBA" id="ARBA00022490"/>
    </source>
</evidence>
<proteinExistence type="inferred from homology"/>
<dbReference type="InterPro" id="IPR036714">
    <property type="entry name" value="SDH_sf"/>
</dbReference>
<dbReference type="InterPro" id="IPR050531">
    <property type="entry name" value="SdhE_FAD_assembly_factor"/>
</dbReference>
<dbReference type="SUPFAM" id="SSF109910">
    <property type="entry name" value="YgfY-like"/>
    <property type="match status" value="1"/>
</dbReference>
<evidence type="ECO:0000313" key="6">
    <source>
        <dbReference type="EMBL" id="QIB64490.1"/>
    </source>
</evidence>
<protein>
    <recommendedName>
        <fullName evidence="3">FAD assembly factor SdhE</fullName>
    </recommendedName>
</protein>
<comment type="similarity">
    <text evidence="2">Belongs to the SdhE FAD assembly factor family.</text>
</comment>
<evidence type="ECO:0000256" key="2">
    <source>
        <dbReference type="ARBA" id="ARBA00008571"/>
    </source>
</evidence>
<organism evidence="6 7">
    <name type="scientific">Kineobactrum salinum</name>
    <dbReference type="NCBI Taxonomy" id="2708301"/>
    <lineage>
        <taxon>Bacteria</taxon>
        <taxon>Pseudomonadati</taxon>
        <taxon>Pseudomonadota</taxon>
        <taxon>Gammaproteobacteria</taxon>
        <taxon>Cellvibrionales</taxon>
        <taxon>Halieaceae</taxon>
        <taxon>Kineobactrum</taxon>
    </lineage>
</organism>
<dbReference type="AlphaFoldDB" id="A0A6C0TXC9"/>
<accession>A0A6C0TXC9</accession>
<evidence type="ECO:0000256" key="3">
    <source>
        <dbReference type="ARBA" id="ARBA00019418"/>
    </source>
</evidence>
<dbReference type="Proteomes" id="UP000477680">
    <property type="component" value="Chromosome"/>
</dbReference>
<dbReference type="KEGG" id="kim:G3T16_02840"/>
<dbReference type="Gene3D" id="1.10.150.250">
    <property type="entry name" value="Flavinator of succinate dehydrogenase"/>
    <property type="match status" value="1"/>
</dbReference>
<keyword evidence="5" id="KW-0143">Chaperone</keyword>
<reference evidence="6 7" key="1">
    <citation type="submission" date="2020-02" db="EMBL/GenBank/DDBJ databases">
        <title>Genome sequencing for Kineobactrum sp. M2.</title>
        <authorList>
            <person name="Park S.-J."/>
        </authorList>
    </citation>
    <scope>NUCLEOTIDE SEQUENCE [LARGE SCALE GENOMIC DNA]</scope>
    <source>
        <strain evidence="6 7">M2</strain>
    </source>
</reference>
<evidence type="ECO:0000256" key="5">
    <source>
        <dbReference type="ARBA" id="ARBA00023186"/>
    </source>
</evidence>
<evidence type="ECO:0000313" key="7">
    <source>
        <dbReference type="Proteomes" id="UP000477680"/>
    </source>
</evidence>
<name>A0A6C0TXC9_9GAMM</name>
<dbReference type="InterPro" id="IPR005631">
    <property type="entry name" value="SDH"/>
</dbReference>
<dbReference type="EMBL" id="CP048711">
    <property type="protein sequence ID" value="QIB64490.1"/>
    <property type="molecule type" value="Genomic_DNA"/>
</dbReference>
<sequence>MIQDEEINRMRWASRRGMLELDLVLEPFVAHCYPSLAPVDRERYKRLMACEDQDLFAWFLHRNTPADEELAEIVRKILEFTHARPELQ</sequence>
<keyword evidence="4" id="KW-0963">Cytoplasm</keyword>
<keyword evidence="7" id="KW-1185">Reference proteome</keyword>
<dbReference type="RefSeq" id="WP_163493740.1">
    <property type="nucleotide sequence ID" value="NZ_CP048711.1"/>
</dbReference>
<gene>
    <name evidence="6" type="ORF">G3T16_02840</name>
</gene>
<dbReference type="PANTHER" id="PTHR39585">
    <property type="entry name" value="FAD ASSEMBLY FACTOR SDHE"/>
    <property type="match status" value="1"/>
</dbReference>
<evidence type="ECO:0000256" key="1">
    <source>
        <dbReference type="ARBA" id="ARBA00004496"/>
    </source>
</evidence>
<dbReference type="Pfam" id="PF03937">
    <property type="entry name" value="Sdh5"/>
    <property type="match status" value="1"/>
</dbReference>
<dbReference type="GO" id="GO:0005737">
    <property type="term" value="C:cytoplasm"/>
    <property type="evidence" value="ECO:0007669"/>
    <property type="project" value="UniProtKB-SubCell"/>
</dbReference>